<dbReference type="InterPro" id="IPR000372">
    <property type="entry name" value="LRRNT"/>
</dbReference>
<dbReference type="HOGENOM" id="CLU_417352_0_0_1"/>
<dbReference type="ExpressionAtlas" id="B0S5X0">
    <property type="expression patterns" value="baseline"/>
</dbReference>
<dbReference type="SMART" id="SM00369">
    <property type="entry name" value="LRR_TYP"/>
    <property type="match status" value="4"/>
</dbReference>
<keyword evidence="20" id="KW-1267">Proteomics identification</keyword>
<dbReference type="InterPro" id="IPR043547">
    <property type="entry name" value="Mimecan/Epiphycan/Opticin"/>
</dbReference>
<dbReference type="PaxDb" id="7955-ENSDARP00000092235"/>
<reference evidence="16 17" key="13">
    <citation type="submission" date="2025-04" db="UniProtKB">
        <authorList>
            <consortium name="RefSeq"/>
        </authorList>
    </citation>
    <scope>IDENTIFICATION</scope>
    <source>
        <strain evidence="16 17">Tuebingen</strain>
    </source>
</reference>
<dbReference type="PANTHER" id="PTHR46269">
    <property type="entry name" value="EPIPHYCAN-RELATED"/>
    <property type="match status" value="1"/>
</dbReference>
<evidence type="ECO:0000256" key="3">
    <source>
        <dbReference type="ARBA" id="ARBA00022525"/>
    </source>
</evidence>
<reference evidence="14" key="4">
    <citation type="submission" date="2012-02" db="UniProtKB">
        <authorList>
            <consortium name="Ensembl"/>
        </authorList>
    </citation>
    <scope>IDENTIFICATION</scope>
    <source>
        <strain evidence="14">Tuebingen</strain>
    </source>
</reference>
<dbReference type="GeneID" id="550602"/>
<dbReference type="PANTHER" id="PTHR46269:SF3">
    <property type="entry name" value="EPIPHYCAN"/>
    <property type="match status" value="1"/>
</dbReference>
<evidence type="ECO:0000256" key="8">
    <source>
        <dbReference type="ARBA" id="ARBA00023157"/>
    </source>
</evidence>
<keyword evidence="3" id="KW-0964">Secreted</keyword>
<reference evidence="13 15" key="5">
    <citation type="journal article" date="2013" name="Nature">
        <title>The zebrafish reference genome sequence and its relationship to the human genome.</title>
        <authorList>
            <consortium name="Genome Reference Consortium Zebrafish"/>
            <person name="Howe K."/>
            <person name="Clark M.D."/>
            <person name="Torroja C.F."/>
            <person name="Torrance J."/>
            <person name="Berthelot C."/>
            <person name="Muffato M."/>
            <person name="Collins J.E."/>
            <person name="Humphray S."/>
            <person name="McLaren K."/>
            <person name="Matthews L."/>
            <person name="McLaren S."/>
            <person name="Sealy I."/>
            <person name="Caccamo M."/>
            <person name="Churcher C."/>
            <person name="Scott C."/>
            <person name="Barrett J.C."/>
            <person name="Koch R."/>
            <person name="Rauch G.J."/>
            <person name="White S."/>
            <person name="Chow W."/>
            <person name="Kilian B."/>
            <person name="Quintais L.T."/>
            <person name="Guerra-Assuncao J.A."/>
            <person name="Zhou Y."/>
            <person name="Gu Y."/>
            <person name="Yen J."/>
            <person name="Vogel J.H."/>
            <person name="Eyre T."/>
            <person name="Redmond S."/>
            <person name="Banerjee R."/>
            <person name="Chi J."/>
            <person name="Fu B."/>
            <person name="Langley E."/>
            <person name="Maguire S.F."/>
            <person name="Laird G.K."/>
            <person name="Lloyd D."/>
            <person name="Kenyon E."/>
            <person name="Donaldson S."/>
            <person name="Sehra H."/>
            <person name="Almeida-King J."/>
            <person name="Loveland J."/>
            <person name="Trevanion S."/>
            <person name="Jones M."/>
            <person name="Quail M."/>
            <person name="Willey D."/>
            <person name="Hunt A."/>
            <person name="Burton J."/>
            <person name="Sims S."/>
            <person name="McLay K."/>
            <person name="Plumb B."/>
            <person name="Davis J."/>
            <person name="Clee C."/>
            <person name="Oliver K."/>
            <person name="Clark R."/>
            <person name="Riddle C."/>
            <person name="Elliot D."/>
            <person name="Eliott D."/>
            <person name="Threadgold G."/>
            <person name="Harden G."/>
            <person name="Ware D."/>
            <person name="Begum S."/>
            <person name="Mortimore B."/>
            <person name="Mortimer B."/>
            <person name="Kerry G."/>
            <person name="Heath P."/>
            <person name="Phillimore B."/>
            <person name="Tracey A."/>
            <person name="Corby N."/>
            <person name="Dunn M."/>
            <person name="Johnson C."/>
            <person name="Wood J."/>
            <person name="Clark S."/>
            <person name="Pelan S."/>
            <person name="Griffiths G."/>
            <person name="Smith M."/>
            <person name="Glithero R."/>
            <person name="Howden P."/>
            <person name="Barker N."/>
            <person name="Lloyd C."/>
            <person name="Stevens C."/>
            <person name="Harley J."/>
            <person name="Holt K."/>
            <person name="Panagiotidis G."/>
            <person name="Lovell J."/>
            <person name="Beasley H."/>
            <person name="Henderson C."/>
            <person name="Gordon D."/>
            <person name="Auger K."/>
            <person name="Wright D."/>
            <person name="Collins J."/>
            <person name="Raisen C."/>
            <person name="Dyer L."/>
            <person name="Leung K."/>
            <person name="Robertson L."/>
            <person name="Ambridge K."/>
            <person name="Leongamornlert D."/>
            <person name="McGuire S."/>
            <person name="Gilderthorp R."/>
            <person name="Griffiths C."/>
            <person name="Manthravadi D."/>
            <person name="Nichol S."/>
            <person name="Barker G."/>
            <person name="Whitehead S."/>
            <person name="Kay M."/>
            <person name="Brown J."/>
            <person name="Murnane C."/>
            <person name="Gray E."/>
            <person name="Humphries M."/>
            <person name="Sycamore N."/>
            <person name="Barker D."/>
            <person name="Saunders D."/>
            <person name="Wallis J."/>
            <person name="Babbage A."/>
            <person name="Hammond S."/>
            <person name="Mashreghi-Mohammadi M."/>
            <person name="Barr L."/>
            <person name="Martin S."/>
            <person name="Wray P."/>
            <person name="Ellington A."/>
            <person name="Matthews N."/>
            <person name="Ellwood M."/>
            <person name="Woodmansey R."/>
            <person name="Clark G."/>
            <person name="Cooper J."/>
            <person name="Cooper J."/>
            <person name="Tromans A."/>
            <person name="Grafham D."/>
            <person name="Skuce C."/>
            <person name="Pandian R."/>
            <person name="Andrews R."/>
            <person name="Harrison E."/>
            <person name="Kimberley A."/>
            <person name="Garnett J."/>
            <person name="Fosker N."/>
            <person name="Hall R."/>
            <person name="Garner P."/>
            <person name="Kelly D."/>
            <person name="Bird C."/>
            <person name="Palmer S."/>
            <person name="Gehring I."/>
            <person name="Berger A."/>
            <person name="Dooley C.M."/>
            <person name="Ersan-Urun Z."/>
            <person name="Eser C."/>
            <person name="Geiger H."/>
            <person name="Geisler M."/>
            <person name="Karotki L."/>
            <person name="Kirn A."/>
            <person name="Konantz J."/>
            <person name="Konantz M."/>
            <person name="Oberlander M."/>
            <person name="Rudolph-Geiger S."/>
            <person name="Teucke M."/>
            <person name="Lanz C."/>
            <person name="Raddatz G."/>
            <person name="Osoegawa K."/>
            <person name="Zhu B."/>
            <person name="Rapp A."/>
            <person name="Widaa S."/>
            <person name="Langford C."/>
            <person name="Yang F."/>
            <person name="Schuster S.C."/>
            <person name="Carter N.P."/>
            <person name="Harrow J."/>
            <person name="Ning Z."/>
            <person name="Herrero J."/>
            <person name="Searle S.M."/>
            <person name="Enright A."/>
            <person name="Geisler R."/>
            <person name="Plasterk R.H."/>
            <person name="Lee C."/>
            <person name="Westerfield M."/>
            <person name="de Jong P.J."/>
            <person name="Zon L.I."/>
            <person name="Postlethwait J.H."/>
            <person name="Nusslein-Volhard C."/>
            <person name="Hubbard T.J."/>
            <person name="Roest Crollius H."/>
            <person name="Rogers J."/>
            <person name="Stemple D.L."/>
        </authorList>
    </citation>
    <scope>NUCLEOTIDE SEQUENCE [LARGE SCALE GENOMIC DNA]</scope>
    <source>
        <strain evidence="13">Tuebingen</strain>
    </source>
</reference>
<keyword evidence="6 11" id="KW-0732">Signal</keyword>
<keyword evidence="7" id="KW-0677">Repeat</keyword>
<accession>A0A8M1N5M9</accession>
<evidence type="ECO:0000256" key="6">
    <source>
        <dbReference type="ARBA" id="ARBA00022729"/>
    </source>
</evidence>
<feature type="compositionally biased region" description="Low complexity" evidence="10">
    <location>
        <begin position="237"/>
        <end position="256"/>
    </location>
</feature>
<dbReference type="Ensembl" id="ENSDART00000128932.2">
    <property type="protein sequence ID" value="ENSDARP00000105186.1"/>
    <property type="gene ID" value="ENSDARG00000056950.8"/>
</dbReference>
<dbReference type="InterPro" id="IPR032675">
    <property type="entry name" value="LRR_dom_sf"/>
</dbReference>
<dbReference type="SMART" id="SM00013">
    <property type="entry name" value="LRRNT"/>
    <property type="match status" value="1"/>
</dbReference>
<gene>
    <name evidence="13 16 17 18 19" type="primary">epyc</name>
    <name evidence="16 17 18" type="synonym">dspg3</name>
    <name evidence="16 17 18" type="synonym">im:6901189</name>
    <name evidence="16 17 18" type="synonym">si:dkeyp-38g8.4</name>
    <name evidence="16 17 18" type="synonym">wu:fb48c08</name>
    <name evidence="16 17 18" type="synonym">zgc:110596</name>
</gene>
<dbReference type="STRING" id="7955.ENSDARP00000105186"/>
<evidence type="ECO:0000313" key="13">
    <source>
        <dbReference type="Ensembl" id="ENSDARP00000092235"/>
    </source>
</evidence>
<dbReference type="Proteomes" id="UP000000437">
    <property type="component" value="Chromosome 4"/>
</dbReference>
<dbReference type="SUPFAM" id="SSF52058">
    <property type="entry name" value="L domain-like"/>
    <property type="match status" value="1"/>
</dbReference>
<evidence type="ECO:0000256" key="11">
    <source>
        <dbReference type="SAM" id="SignalP"/>
    </source>
</evidence>
<reference evidence="16" key="9">
    <citation type="journal article" date="2015" name="PLoS ONE">
        <title>Ewing sarcoma ewsa protein regulates chondrogenesis of Meckel's cartilage through modulation of Sox9 in zebrafish.</title>
        <authorList>
            <person name="Merkes C."/>
            <person name="Turkalo T.K."/>
            <person name="Wilder N."/>
            <person name="Park H."/>
            <person name="Wenger L.W."/>
            <person name="Lewin S.J."/>
            <person name="Azuma M."/>
        </authorList>
    </citation>
    <scope>NUCLEOTIDE SEQUENCE</scope>
    <source>
        <strain evidence="16">Tuebingen</strain>
    </source>
</reference>
<feature type="signal peptide" evidence="11">
    <location>
        <begin position="1"/>
        <end position="18"/>
    </location>
</feature>
<dbReference type="GO" id="GO:0060348">
    <property type="term" value="P:bone development"/>
    <property type="evidence" value="ECO:0000318"/>
    <property type="project" value="GO_Central"/>
</dbReference>
<dbReference type="Ensembl" id="ENSDART00000101461.5">
    <property type="protein sequence ID" value="ENSDARP00000092235.2"/>
    <property type="gene ID" value="ENSDARG00000056950.8"/>
</dbReference>
<proteinExistence type="evidence at protein level"/>
<feature type="compositionally biased region" description="Basic and acidic residues" evidence="10">
    <location>
        <begin position="403"/>
        <end position="425"/>
    </location>
</feature>
<dbReference type="GeneTree" id="ENSGT00940000157574"/>
<dbReference type="KEGG" id="dre:550602"/>
<reference evidence="16" key="2">
    <citation type="journal article" date="2010" name="Mol. Cell. Proteomics">
        <title>Construction of a large extracellular protein interaction network and its resolution by spatiotemporal expression profiling.</title>
        <authorList>
            <person name="Martin S."/>
            <person name="Sollner C."/>
            <person name="Charoensawan V."/>
            <person name="Adryan B."/>
            <person name="Thisse B."/>
            <person name="Thisse C."/>
            <person name="Teichmann S."/>
            <person name="Wright G.J."/>
        </authorList>
    </citation>
    <scope>NUCLEOTIDE SEQUENCE</scope>
    <source>
        <strain evidence="16">Tuebingen</strain>
    </source>
</reference>
<dbReference type="Bgee" id="ENSDARG00000056950">
    <property type="expression patterns" value="Expressed in larva and 18 other cell types or tissues"/>
</dbReference>
<dbReference type="AlphaFoldDB" id="B0S5X0"/>
<evidence type="ECO:0000256" key="9">
    <source>
        <dbReference type="ARBA" id="ARBA00023180"/>
    </source>
</evidence>
<dbReference type="InterPro" id="IPR001611">
    <property type="entry name" value="Leu-rich_rpt"/>
</dbReference>
<evidence type="ECO:0000313" key="18">
    <source>
        <dbReference type="RefSeq" id="XP_009298554.1"/>
    </source>
</evidence>
<evidence type="ECO:0000256" key="4">
    <source>
        <dbReference type="ARBA" id="ARBA00022530"/>
    </source>
</evidence>
<accession>B0S5X0</accession>
<keyword evidence="5" id="KW-0433">Leucine-rich repeat</keyword>
<dbReference type="RefSeq" id="XP_009298554.1">
    <property type="nucleotide sequence ID" value="XM_009300279.4"/>
</dbReference>
<evidence type="ECO:0000313" key="16">
    <source>
        <dbReference type="RefSeq" id="NP_001017903.3"/>
    </source>
</evidence>
<dbReference type="ZFIN" id="ZDB-GENE-041008-9">
    <property type="gene designation" value="epyc"/>
</dbReference>
<reference evidence="16" key="7">
    <citation type="journal article" date="2014" name="PLoS ONE">
        <title>Proteomics analysis of the zebrafish skeletal extracellular matrix.</title>
        <authorList>
            <person name="Kessels M.Y."/>
            <person name="Huitema L.F."/>
            <person name="Boeren S."/>
            <person name="Kranenbarg S."/>
            <person name="Schulte-Merker S."/>
            <person name="van Leeuwen J.L."/>
            <person name="de Vries S.C."/>
        </authorList>
    </citation>
    <scope>NUCLEOTIDE SEQUENCE</scope>
    <source>
        <strain evidence="16">Tuebingen</strain>
    </source>
</reference>
<protein>
    <submittedName>
        <fullName evidence="13 16">Epiphycan</fullName>
    </submittedName>
    <submittedName>
        <fullName evidence="17 18">Epiphycan isoform X1</fullName>
    </submittedName>
</protein>
<sequence>MVSLRLMWVLLVLCVAAASPPRYVRQTELHNYDDNNDVDLDQNVDGDNAYEDYYDGNESEIEITRVDPFEGIESSHSASLEEKEEEELPIKPQLIPPSSGASGTLMGPSAQGEEELRLIPTDILQISGDLSSGDAVPSGDLQDEKASSSGEPLGLGYSGASGGISGSVDSEDLSSGVSGLSGSGIILISGEEEELHPIPEFGPHEASGDSGESGIFGISGASGLPEGSGEPEVSGASGEPVSSGVPEVSGVSEASGIPDESGESGASGVPEGSAEPGISGVPEVSGESGVPEVSGETSGVPEMPAESGSSEEPEVSGESGTSGVPEVSGESGTSGVPEESGISGVPEVSGESGTSAVPEVYGESGTSGVPEVSGESETTGVPEISGESGISEVPDVSGQPETSEAHEMTVKPEIFEVPEESRKPGPFDIFEESGVHEESGESGSPEETEVTEAPDFTTTVLIPDLDEEEEILLTTPTTPLEGTGGDIGSGIPDIDTDIYPDITGMSVCVLCTCLVGSVYCDDLKLDRVPPLSKDTTHFYSRYNKISRISKSDFANLNKLKKIDLTSNGISRIDDDAFFGLPSLEELILRENNIRQLPALPPSMTLIDVCHNHLGSTGIQREAFKDMPGLLYLYLTDNNIDHIPVPLPESLRSLHLQNNNIQMIHEDTFCNPHDLNYIRNALEDVRLDGNPINLSRTPQAYICLPRIPIGNLF</sequence>
<dbReference type="PROSITE" id="PS51450">
    <property type="entry name" value="LRR"/>
    <property type="match status" value="3"/>
</dbReference>
<evidence type="ECO:0000256" key="10">
    <source>
        <dbReference type="SAM" id="MobiDB-lite"/>
    </source>
</evidence>
<reference evidence="16" key="11">
    <citation type="journal article" date="2018" name="J. Genet. Genomics">
        <title>prpf4 is essential for cell survival and posterior lateral line primordium migration in zebrafish.</title>
        <authorList>
            <person name="Wang Y."/>
            <person name="Han Y."/>
            <person name="Xu P."/>
            <person name="Ding S."/>
            <person name="Li G."/>
            <person name="Jin H."/>
            <person name="Meng Y."/>
            <person name="Meng A."/>
            <person name="Jia S."/>
        </authorList>
    </citation>
    <scope>NUCLEOTIDE SEQUENCE</scope>
    <source>
        <strain evidence="16">Tuebingen</strain>
    </source>
</reference>
<dbReference type="eggNOG" id="KOG3544">
    <property type="taxonomic scope" value="Eukaryota"/>
</dbReference>
<evidence type="ECO:0000313" key="15">
    <source>
        <dbReference type="Proteomes" id="UP000000437"/>
    </source>
</evidence>
<keyword evidence="9" id="KW-0325">Glycoprotein</keyword>
<keyword evidence="8" id="KW-1015">Disulfide bond</keyword>
<evidence type="ECO:0007829" key="20">
    <source>
        <dbReference type="PeptideAtlas" id="B0S5X0"/>
    </source>
</evidence>
<organism evidence="13">
    <name type="scientific">Danio rerio</name>
    <name type="common">Zebrafish</name>
    <name type="synonym">Brachydanio rerio</name>
    <dbReference type="NCBI Taxonomy" id="7955"/>
    <lineage>
        <taxon>Eukaryota</taxon>
        <taxon>Metazoa</taxon>
        <taxon>Chordata</taxon>
        <taxon>Craniata</taxon>
        <taxon>Vertebrata</taxon>
        <taxon>Euteleostomi</taxon>
        <taxon>Actinopterygii</taxon>
        <taxon>Neopterygii</taxon>
        <taxon>Teleostei</taxon>
        <taxon>Ostariophysi</taxon>
        <taxon>Cypriniformes</taxon>
        <taxon>Danionidae</taxon>
        <taxon>Danioninae</taxon>
        <taxon>Danio</taxon>
    </lineage>
</organism>
<feature type="region of interest" description="Disordered" evidence="10">
    <location>
        <begin position="129"/>
        <end position="158"/>
    </location>
</feature>
<dbReference type="Pfam" id="PF00560">
    <property type="entry name" value="LRR_1"/>
    <property type="match status" value="1"/>
</dbReference>
<name>B0S5X0_DANRE</name>
<dbReference type="InterPro" id="IPR003591">
    <property type="entry name" value="Leu-rich_rpt_typical-subtyp"/>
</dbReference>
<dbReference type="Gene3D" id="3.80.10.10">
    <property type="entry name" value="Ribonuclease Inhibitor"/>
    <property type="match status" value="1"/>
</dbReference>
<evidence type="ECO:0000256" key="5">
    <source>
        <dbReference type="ARBA" id="ARBA00022614"/>
    </source>
</evidence>
<dbReference type="OMA" id="SAHYDVD"/>
<comment type="similarity">
    <text evidence="2">Belongs to the small leucine-rich proteoglycan (SLRP) family. SLRP class III subfamily.</text>
</comment>
<dbReference type="EMBL" id="BX322608">
    <property type="status" value="NOT_ANNOTATED_CDS"/>
    <property type="molecule type" value="Genomic_DNA"/>
</dbReference>
<evidence type="ECO:0000256" key="1">
    <source>
        <dbReference type="ARBA" id="ARBA00004498"/>
    </source>
</evidence>
<reference evidence="13" key="6">
    <citation type="submission" date="2013-08" db="UniProtKB">
        <authorList>
            <consortium name="Ensembl"/>
        </authorList>
    </citation>
    <scope>IDENTIFICATION</scope>
    <source>
        <strain evidence="13">Tuebingen</strain>
    </source>
</reference>
<feature type="domain" description="LRRNT" evidence="12">
    <location>
        <begin position="507"/>
        <end position="537"/>
    </location>
</feature>
<evidence type="ECO:0000313" key="14">
    <source>
        <dbReference type="Ensembl" id="ENSDARP00000105186"/>
    </source>
</evidence>
<reference evidence="16" key="3">
    <citation type="journal article" date="2010" name="Mol. Cell. Proteomics">
        <title>The impact of gene expression regulation on evolution of extracellular signaling pathways.</title>
        <authorList>
            <person name="Charoensawan V."/>
            <person name="Adryan B."/>
            <person name="Martin S."/>
            <person name="Sollner C."/>
            <person name="Thisse B."/>
            <person name="Thisse C."/>
            <person name="Wright G.J."/>
            <person name="Teichmann S.A."/>
        </authorList>
    </citation>
    <scope>NUCLEOTIDE SEQUENCE</scope>
    <source>
        <strain evidence="16">Tuebingen</strain>
    </source>
</reference>
<evidence type="ECO:0000256" key="2">
    <source>
        <dbReference type="ARBA" id="ARBA00006912"/>
    </source>
</evidence>
<reference evidence="16" key="1">
    <citation type="journal article" date="2006" name="Gene Expr. Patterns">
        <title>Molecular cloning and expression of two small leucine-rich proteoglycan (SLRP) genes, dspg3l and optcl, in zebrafish.</title>
        <authorList>
            <person name="Zhou W."/>
            <person name="Shirabe K."/>
            <person name="Kuwada J.Y."/>
        </authorList>
    </citation>
    <scope>NUCLEOTIDE SEQUENCE</scope>
    <source>
        <strain evidence="16">Tuebingen</strain>
    </source>
</reference>
<feature type="region of interest" description="Disordered" evidence="10">
    <location>
        <begin position="197"/>
        <end position="453"/>
    </location>
</feature>
<evidence type="ECO:0000259" key="12">
    <source>
        <dbReference type="SMART" id="SM00013"/>
    </source>
</evidence>
<feature type="region of interest" description="Disordered" evidence="10">
    <location>
        <begin position="75"/>
        <end position="111"/>
    </location>
</feature>
<feature type="compositionally biased region" description="Low complexity" evidence="10">
    <location>
        <begin position="316"/>
        <end position="341"/>
    </location>
</feature>
<evidence type="ECO:0000313" key="19">
    <source>
        <dbReference type="ZFIN" id="ZDB-GENE-041008-9"/>
    </source>
</evidence>
<dbReference type="RefSeq" id="NP_001017903.3">
    <property type="nucleotide sequence ID" value="NM_001017903.4"/>
</dbReference>
<dbReference type="RefSeq" id="XP_005164800.1">
    <property type="nucleotide sequence ID" value="XM_005164743.5"/>
</dbReference>
<keyword evidence="15" id="KW-1185">Reference proteome</keyword>
<evidence type="ECO:0000313" key="17">
    <source>
        <dbReference type="RefSeq" id="XP_005164800.1"/>
    </source>
</evidence>
<reference evidence="16" key="12">
    <citation type="journal article" date="2021" name="Elife">
        <title>Foxc1 establishes enhancer accessibility for craniofacial cartilage differentiation.</title>
        <authorList>
            <person name="Xu P."/>
            <person name="Yu H.V."/>
            <person name="Tseng K.C."/>
            <person name="Flath M."/>
            <person name="Fabian P."/>
            <person name="Segil N."/>
            <person name="Crump J.G."/>
        </authorList>
    </citation>
    <scope>NUCLEOTIDE SEQUENCE</scope>
    <source>
        <strain evidence="16">Tuebingen</strain>
    </source>
</reference>
<dbReference type="GO" id="GO:0031012">
    <property type="term" value="C:extracellular matrix"/>
    <property type="evidence" value="ECO:0000318"/>
    <property type="project" value="GO_Central"/>
</dbReference>
<dbReference type="CTD" id="1833"/>
<comment type="subcellular location">
    <subcellularLocation>
        <location evidence="1">Secreted</location>
        <location evidence="1">Extracellular space</location>
        <location evidence="1">Extracellular matrix</location>
    </subcellularLocation>
</comment>
<keyword evidence="4" id="KW-0272">Extracellular matrix</keyword>
<dbReference type="AGR" id="ZFIN:ZDB-GENE-041008-9"/>
<feature type="chain" id="PRO_5035034240" evidence="11 16">
    <location>
        <begin position="19"/>
        <end position="712"/>
    </location>
</feature>
<dbReference type="eggNOG" id="KOG0619">
    <property type="taxonomic scope" value="Eukaryota"/>
</dbReference>
<dbReference type="Pfam" id="PF13855">
    <property type="entry name" value="LRR_8"/>
    <property type="match status" value="1"/>
</dbReference>
<dbReference type="SMR" id="B0S5X0"/>
<dbReference type="GO" id="GO:0061975">
    <property type="term" value="P:articular cartilage development"/>
    <property type="evidence" value="ECO:0000318"/>
    <property type="project" value="GO_Central"/>
</dbReference>
<dbReference type="OrthoDB" id="676979at2759"/>
<evidence type="ECO:0000256" key="7">
    <source>
        <dbReference type="ARBA" id="ARBA00022737"/>
    </source>
</evidence>
<reference evidence="16" key="8">
    <citation type="journal article" date="2015" name="Nat. Commun.">
        <title>RFX transcription factors are essential for hearing in mice.</title>
        <authorList>
            <person name="Elkon R."/>
            <person name="Milon B."/>
            <person name="Morrison L."/>
            <person name="Shah M."/>
            <person name="Vijayakumar S."/>
            <person name="Racherla M."/>
            <person name="Leitch C.C."/>
            <person name="Silipino L."/>
            <person name="Hadi S."/>
            <person name="Weiss-Gayet M."/>
            <person name="Barras E."/>
            <person name="Schmid C.D."/>
            <person name="Ait-Lounis A."/>
            <person name="Barnes A."/>
            <person name="Song Y."/>
            <person name="Eisenman D.J."/>
            <person name="Eliyahu E."/>
            <person name="Frolenkov G.I."/>
            <person name="Strome S.E."/>
            <person name="Durand B."/>
            <person name="Zaghloul N.A."/>
            <person name="Jones S.M."/>
            <person name="Reith W."/>
            <person name="Hertzano R."/>
        </authorList>
    </citation>
    <scope>NUCLEOTIDE SEQUENCE</scope>
    <source>
        <strain evidence="16">Tuebingen</strain>
    </source>
</reference>
<reference evidence="16" key="10">
    <citation type="journal article" date="2016" name="BMC Genomics">
        <title>Gene evolution and gene expression after whole genome duplication in fish: the PhyloFish database.</title>
        <authorList>
            <person name="Pasquier J."/>
            <person name="Cabau C."/>
            <person name="Nguyen T."/>
            <person name="Jouanno E."/>
            <person name="Severac D."/>
            <person name="Braasch I."/>
            <person name="Journot L."/>
            <person name="Pontarotti P."/>
            <person name="Klopp C."/>
            <person name="Postlethwait J.H."/>
            <person name="Guiguen Y."/>
            <person name="Bobe J."/>
        </authorList>
    </citation>
    <scope>NUCLEOTIDE SEQUENCE</scope>
    <source>
        <strain evidence="16">Tuebingen</strain>
    </source>
</reference>